<evidence type="ECO:0000256" key="1">
    <source>
        <dbReference type="SAM" id="Coils"/>
    </source>
</evidence>
<evidence type="ECO:0000313" key="3">
    <source>
        <dbReference type="EMBL" id="KAH0577817.1"/>
    </source>
</evidence>
<gene>
    <name evidence="3" type="ORF">SS50377_21171</name>
</gene>
<keyword evidence="1" id="KW-0175">Coiled coil</keyword>
<protein>
    <submittedName>
        <fullName evidence="3">Uncharacterized protein</fullName>
    </submittedName>
</protein>
<feature type="region of interest" description="Disordered" evidence="2">
    <location>
        <begin position="1104"/>
        <end position="1160"/>
    </location>
</feature>
<feature type="compositionally biased region" description="Polar residues" evidence="2">
    <location>
        <begin position="1275"/>
        <end position="1430"/>
    </location>
</feature>
<feature type="coiled-coil region" evidence="1">
    <location>
        <begin position="1228"/>
        <end position="1255"/>
    </location>
</feature>
<keyword evidence="4" id="KW-1185">Reference proteome</keyword>
<dbReference type="KEGG" id="ssao:94295194"/>
<sequence length="1684" mass="190552">MSKTAESIMSRLQQITNSQLVQNYKPMLLIDISPVHTTTTSEFIIHYQDNKLYVRALQRSLATKQIQSSQALVQTPLATKDFIIEFHTPIVDQCKIQAVHFARQTKQEAFYVTISNGVDNQLFRIPLKYFQFQVSKDNQIQNFQFALRPNELPQMTRFIDQFKDMSVICPISFDYLVGFDRKTQSICVFNYSEIHQPIQKFKHTSVQHSRMLEPQKICIDGRGAIFSKTSGILQSVQPNKSGVLLVYDRYAGIDIWEYFMPGKQQNFLNLRELSPNLGQIKSRYSYLKNLFPLQFVPEQLKLGQDVLFSQFQPIQFKSSKSGDEHFLFIYSISFNPVLNESFINIPEKQMDSSLISSLPTSVFTENNVFLFSTKKFMAAAKVDYRPDIITLSQCNRYAFVGSTESNLLTVFRIEQEKNGFSLAHSKVIVHPNAGAKMTSILSSPNWLVMLDAEDQVYTYNEDTSQNTAPVSIYCGENFGTLHLPKIDKIQDRKVNQSLSIKEMDKSMNKSVHFDTNDVSKRKIQTRIPNIENFMQNSLFSPKAESASRVLTSIVNKSQTFETLSKSMKPIDVMLSNVQIREVQDKFKLYFNHYKIMRTIDEYILLCININIPDEEISHLDEELVNFMRVNVDNIRISQQGANFDLGSVEFLYNEISFINPKLIQLFGSVRDEFNLDFSQIDSIRLFFSTKSTETRFLSQMHHLLDTQINFLEISEAKICEVLEIELQDEVNKNMSLMDLLSVKIDQMVDYFQKCCLYQVGGLSALMQAIKPTNPNSMQSMTSQNKSDTSSSLDSFSSKNLGQMLQNLQEESEKQFKVFDDIEQKLLSNQIDLSGLPIIESVRTDNSRIDITKNNSIIDTQRIMDHTNISNYQPIQTVSDPVISSQHQKLIKDETHDGEQVQDISQHVEIFEDNDPNNKVDQYEFIEFHVRGDNDDEDGEYVTEDIIEEEIIEYYDTDTEKENSVDLELNENQKKRVPIDLNLPQRPPKQPLKESLKQEDLNLHEPQVDIQSPILQAQQQDSIQFIDDSPLAINYKDIILPVMIRIQKQNPKYANIQLIKSKFDQEKIVQDLIKRISENFVVKKNKISQQIINKIVFEELGLTKVPKSPSRKDSSQLVQDMKSPDISGINDDSKSSKKNVLKSPSMQQVQSKVNQHQPEIPSIQNNIQKDIINNQISEDILQKQQQENMQEQTGNQNLVTVEQLSKPQITLEQKQLETTTIYSGQLQSLEQDAQLKQKLQDELYELECEVSGIKNTVSSLDQSDIVMTVNSQKDINTAASDTNGKNQNGQTATTSDASGKNQNGQTATTSDASGKNQNGQTATTSDASGKNQNGQTATTSDASGKNQNGQTATTSDASGKNQNGQTATTSDASGKNQNGQTATTSDASGKNQNGQTATTSDASGKNQNGQTATTSDASGKNQNGQTATTSDASEKNLAEIASNNIAKKSFLSKLLGKVAKSDTVANLNIREDKLEEQGDNNTLSDDKILNELVSRPDSLEFSSYKDTQQNLQQDVESFNNLNGIVYNKHNEEMNQQQKLVSPNKNYTGITDKQKLNDQLLSEIMLRSQQSKLQDDSLTSMMLSQQAVELMTGEIEQVQLYRDAQSKDTLKDMIEQLGILQGYGNKFFETQLIQNRRQSTFRQDLLGIRQGKLPKNDLMSSFYSTVGTKGIGSALKVSAARRSGMK</sequence>
<proteinExistence type="predicted"/>
<feature type="region of interest" description="Disordered" evidence="2">
    <location>
        <begin position="773"/>
        <end position="795"/>
    </location>
</feature>
<organism evidence="3 4">
    <name type="scientific">Spironucleus salmonicida</name>
    <dbReference type="NCBI Taxonomy" id="348837"/>
    <lineage>
        <taxon>Eukaryota</taxon>
        <taxon>Metamonada</taxon>
        <taxon>Diplomonadida</taxon>
        <taxon>Hexamitidae</taxon>
        <taxon>Hexamitinae</taxon>
        <taxon>Spironucleus</taxon>
    </lineage>
</organism>
<dbReference type="EMBL" id="AUWU02000001">
    <property type="protein sequence ID" value="KAH0577817.1"/>
    <property type="molecule type" value="Genomic_DNA"/>
</dbReference>
<accession>A0A9P8S281</accession>
<comment type="caution">
    <text evidence="3">The sequence shown here is derived from an EMBL/GenBank/DDBJ whole genome shotgun (WGS) entry which is preliminary data.</text>
</comment>
<evidence type="ECO:0000256" key="2">
    <source>
        <dbReference type="SAM" id="MobiDB-lite"/>
    </source>
</evidence>
<evidence type="ECO:0000313" key="4">
    <source>
        <dbReference type="Proteomes" id="UP000018208"/>
    </source>
</evidence>
<name>A0A9P8S281_9EUKA</name>
<dbReference type="GeneID" id="94295194"/>
<dbReference type="Proteomes" id="UP000018208">
    <property type="component" value="Unassembled WGS sequence"/>
</dbReference>
<feature type="compositionally biased region" description="Low complexity" evidence="2">
    <location>
        <begin position="779"/>
        <end position="795"/>
    </location>
</feature>
<feature type="compositionally biased region" description="Polar residues" evidence="2">
    <location>
        <begin position="1141"/>
        <end position="1156"/>
    </location>
</feature>
<feature type="region of interest" description="Disordered" evidence="2">
    <location>
        <begin position="1275"/>
        <end position="1431"/>
    </location>
</feature>
<dbReference type="RefSeq" id="XP_067768590.1">
    <property type="nucleotide sequence ID" value="XM_067905108.1"/>
</dbReference>
<reference evidence="3 4" key="1">
    <citation type="journal article" date="2014" name="PLoS Genet.">
        <title>The Genome of Spironucleus salmonicida Highlights a Fish Pathogen Adapted to Fluctuating Environments.</title>
        <authorList>
            <person name="Xu F."/>
            <person name="Jerlstrom-Hultqvist J."/>
            <person name="Einarsson E."/>
            <person name="Astvaldsson A."/>
            <person name="Svard S.G."/>
            <person name="Andersson J.O."/>
        </authorList>
    </citation>
    <scope>NUCLEOTIDE SEQUENCE [LARGE SCALE GENOMIC DNA]</scope>
    <source>
        <strain evidence="3 4">ATCC 50377</strain>
    </source>
</reference>